<keyword evidence="2" id="KW-1185">Reference proteome</keyword>
<sequence length="109" mass="12345">MSKLSFRVNLSPGEAYNRVREEEEADLVHEEFHDLGDGRAIGTLVFERYYFRTSNRAALVVIIDNLNGQTELRSIATGSSEGLFFKFDWGAASSFASTVERILKDHIQE</sequence>
<evidence type="ECO:0000313" key="2">
    <source>
        <dbReference type="Proteomes" id="UP000183508"/>
    </source>
</evidence>
<proteinExistence type="predicted"/>
<protein>
    <submittedName>
        <fullName evidence="1">Uncharacterized protein</fullName>
    </submittedName>
</protein>
<reference evidence="2" key="1">
    <citation type="submission" date="2016-10" db="EMBL/GenBank/DDBJ databases">
        <authorList>
            <person name="Varghese N."/>
        </authorList>
    </citation>
    <scope>NUCLEOTIDE SEQUENCE [LARGE SCALE GENOMIC DNA]</scope>
    <source>
        <strain evidence="2">DSM 17980</strain>
    </source>
</reference>
<dbReference type="STRING" id="392015.SAMN05421543_104122"/>
<dbReference type="Proteomes" id="UP000183508">
    <property type="component" value="Unassembled WGS sequence"/>
</dbReference>
<dbReference type="AlphaFoldDB" id="A0A1I7HD83"/>
<gene>
    <name evidence="1" type="ORF">SAMN05421543_104122</name>
</gene>
<dbReference type="RefSeq" id="WP_074950293.1">
    <property type="nucleotide sequence ID" value="NZ_FPBV01000004.1"/>
</dbReference>
<organism evidence="1 2">
    <name type="scientific">Alicyclobacillus macrosporangiidus</name>
    <dbReference type="NCBI Taxonomy" id="392015"/>
    <lineage>
        <taxon>Bacteria</taxon>
        <taxon>Bacillati</taxon>
        <taxon>Bacillota</taxon>
        <taxon>Bacilli</taxon>
        <taxon>Bacillales</taxon>
        <taxon>Alicyclobacillaceae</taxon>
        <taxon>Alicyclobacillus</taxon>
    </lineage>
</organism>
<dbReference type="OrthoDB" id="4774735at2"/>
<dbReference type="Pfam" id="PF19524">
    <property type="entry name" value="DUF6054"/>
    <property type="match status" value="1"/>
</dbReference>
<dbReference type="eggNOG" id="ENOG5032Y8Y">
    <property type="taxonomic scope" value="Bacteria"/>
</dbReference>
<name>A0A1I7HD83_9BACL</name>
<dbReference type="InterPro" id="IPR046117">
    <property type="entry name" value="DUF6054"/>
</dbReference>
<accession>A0A1I7HD83</accession>
<dbReference type="EMBL" id="FPBV01000004">
    <property type="protein sequence ID" value="SFU58559.1"/>
    <property type="molecule type" value="Genomic_DNA"/>
</dbReference>
<evidence type="ECO:0000313" key="1">
    <source>
        <dbReference type="EMBL" id="SFU58559.1"/>
    </source>
</evidence>